<reference evidence="1" key="2">
    <citation type="journal article" date="2015" name="Data Brief">
        <title>Shoot transcriptome of the giant reed, Arundo donax.</title>
        <authorList>
            <person name="Barrero R.A."/>
            <person name="Guerrero F.D."/>
            <person name="Moolhuijzen P."/>
            <person name="Goolsby J.A."/>
            <person name="Tidwell J."/>
            <person name="Bellgard S.E."/>
            <person name="Bellgard M.I."/>
        </authorList>
    </citation>
    <scope>NUCLEOTIDE SEQUENCE</scope>
    <source>
        <tissue evidence="1">Shoot tissue taken approximately 20 cm above the soil surface</tissue>
    </source>
</reference>
<accession>A0A0A8Y3P3</accession>
<proteinExistence type="predicted"/>
<name>A0A0A8Y3P3_ARUDO</name>
<sequence length="50" mass="5929">MFKHCEQVITDMKTIKQLPKQITKTLSCPLLPFKLLHELKHDRLHFGIQT</sequence>
<reference evidence="1" key="1">
    <citation type="submission" date="2014-09" db="EMBL/GenBank/DDBJ databases">
        <authorList>
            <person name="Magalhaes I.L.F."/>
            <person name="Oliveira U."/>
            <person name="Santos F.R."/>
            <person name="Vidigal T.H.D.A."/>
            <person name="Brescovit A.D."/>
            <person name="Santos A.J."/>
        </authorList>
    </citation>
    <scope>NUCLEOTIDE SEQUENCE</scope>
    <source>
        <tissue evidence="1">Shoot tissue taken approximately 20 cm above the soil surface</tissue>
    </source>
</reference>
<evidence type="ECO:0000313" key="1">
    <source>
        <dbReference type="EMBL" id="JAD20454.1"/>
    </source>
</evidence>
<organism evidence="1">
    <name type="scientific">Arundo donax</name>
    <name type="common">Giant reed</name>
    <name type="synonym">Donax arundinaceus</name>
    <dbReference type="NCBI Taxonomy" id="35708"/>
    <lineage>
        <taxon>Eukaryota</taxon>
        <taxon>Viridiplantae</taxon>
        <taxon>Streptophyta</taxon>
        <taxon>Embryophyta</taxon>
        <taxon>Tracheophyta</taxon>
        <taxon>Spermatophyta</taxon>
        <taxon>Magnoliopsida</taxon>
        <taxon>Liliopsida</taxon>
        <taxon>Poales</taxon>
        <taxon>Poaceae</taxon>
        <taxon>PACMAD clade</taxon>
        <taxon>Arundinoideae</taxon>
        <taxon>Arundineae</taxon>
        <taxon>Arundo</taxon>
    </lineage>
</organism>
<dbReference type="AlphaFoldDB" id="A0A0A8Y3P3"/>
<protein>
    <submittedName>
        <fullName evidence="1">Uncharacterized protein</fullName>
    </submittedName>
</protein>
<dbReference type="EMBL" id="GBRH01277441">
    <property type="protein sequence ID" value="JAD20454.1"/>
    <property type="molecule type" value="Transcribed_RNA"/>
</dbReference>